<protein>
    <submittedName>
        <fullName evidence="1">Uncharacterized protein</fullName>
    </submittedName>
</protein>
<proteinExistence type="predicted"/>
<evidence type="ECO:0000313" key="1">
    <source>
        <dbReference type="EMBL" id="CAH1429817.1"/>
    </source>
</evidence>
<dbReference type="AlphaFoldDB" id="A0AAU9MTH4"/>
<dbReference type="Proteomes" id="UP001157418">
    <property type="component" value="Unassembled WGS sequence"/>
</dbReference>
<dbReference type="EMBL" id="CAKMRJ010003135">
    <property type="protein sequence ID" value="CAH1429817.1"/>
    <property type="molecule type" value="Genomic_DNA"/>
</dbReference>
<comment type="caution">
    <text evidence="1">The sequence shown here is derived from an EMBL/GenBank/DDBJ whole genome shotgun (WGS) entry which is preliminary data.</text>
</comment>
<sequence>MNRYFLPSSNPALLSSTIHKSIYLPPPVAQIDSLSYPTDHQQSGVDVPPAETRQTIAPPRPTGNFLCISLLLRWSLPPLNHRPTMLTPFSHKVGFRCSAWAKTLQNHRLSPPHLFLGISTVFNSSSPFVNHRTTTLTAQLVALNSGGANRRRVQRRCSTLRLHS</sequence>
<keyword evidence="2" id="KW-1185">Reference proteome</keyword>
<organism evidence="1 2">
    <name type="scientific">Lactuca virosa</name>
    <dbReference type="NCBI Taxonomy" id="75947"/>
    <lineage>
        <taxon>Eukaryota</taxon>
        <taxon>Viridiplantae</taxon>
        <taxon>Streptophyta</taxon>
        <taxon>Embryophyta</taxon>
        <taxon>Tracheophyta</taxon>
        <taxon>Spermatophyta</taxon>
        <taxon>Magnoliopsida</taxon>
        <taxon>eudicotyledons</taxon>
        <taxon>Gunneridae</taxon>
        <taxon>Pentapetalae</taxon>
        <taxon>asterids</taxon>
        <taxon>campanulids</taxon>
        <taxon>Asterales</taxon>
        <taxon>Asteraceae</taxon>
        <taxon>Cichorioideae</taxon>
        <taxon>Cichorieae</taxon>
        <taxon>Lactucinae</taxon>
        <taxon>Lactuca</taxon>
    </lineage>
</organism>
<accession>A0AAU9MTH4</accession>
<name>A0AAU9MTH4_9ASTR</name>
<gene>
    <name evidence="1" type="ORF">LVIROSA_LOCUS16645</name>
</gene>
<reference evidence="1 2" key="1">
    <citation type="submission" date="2022-01" db="EMBL/GenBank/DDBJ databases">
        <authorList>
            <person name="Xiong W."/>
            <person name="Schranz E."/>
        </authorList>
    </citation>
    <scope>NUCLEOTIDE SEQUENCE [LARGE SCALE GENOMIC DNA]</scope>
</reference>
<evidence type="ECO:0000313" key="2">
    <source>
        <dbReference type="Proteomes" id="UP001157418"/>
    </source>
</evidence>